<dbReference type="PANTHER" id="PTHR30055">
    <property type="entry name" value="HTH-TYPE TRANSCRIPTIONAL REGULATOR RUTR"/>
    <property type="match status" value="1"/>
</dbReference>
<evidence type="ECO:0000259" key="5">
    <source>
        <dbReference type="PROSITE" id="PS50977"/>
    </source>
</evidence>
<dbReference type="GO" id="GO:0000976">
    <property type="term" value="F:transcription cis-regulatory region binding"/>
    <property type="evidence" value="ECO:0007669"/>
    <property type="project" value="TreeGrafter"/>
</dbReference>
<dbReference type="InterPro" id="IPR036271">
    <property type="entry name" value="Tet_transcr_reg_TetR-rel_C_sf"/>
</dbReference>
<dbReference type="Pfam" id="PF21313">
    <property type="entry name" value="EthR_C"/>
    <property type="match status" value="1"/>
</dbReference>
<dbReference type="InterPro" id="IPR001647">
    <property type="entry name" value="HTH_TetR"/>
</dbReference>
<accession>A0A545AGM7</accession>
<dbReference type="Gene3D" id="1.10.357.10">
    <property type="entry name" value="Tetracycline Repressor, domain 2"/>
    <property type="match status" value="1"/>
</dbReference>
<dbReference type="GO" id="GO:0045892">
    <property type="term" value="P:negative regulation of DNA-templated transcription"/>
    <property type="evidence" value="ECO:0007669"/>
    <property type="project" value="UniProtKB-ARBA"/>
</dbReference>
<keyword evidence="7" id="KW-1185">Reference proteome</keyword>
<dbReference type="AlphaFoldDB" id="A0A545AGM7"/>
<dbReference type="FunFam" id="1.10.10.60:FF:000141">
    <property type="entry name" value="TetR family transcriptional regulator"/>
    <property type="match status" value="1"/>
</dbReference>
<dbReference type="InterPro" id="IPR050109">
    <property type="entry name" value="HTH-type_TetR-like_transc_reg"/>
</dbReference>
<evidence type="ECO:0000256" key="4">
    <source>
        <dbReference type="PROSITE-ProRule" id="PRU00335"/>
    </source>
</evidence>
<dbReference type="InterPro" id="IPR009057">
    <property type="entry name" value="Homeodomain-like_sf"/>
</dbReference>
<dbReference type="Pfam" id="PF00440">
    <property type="entry name" value="TetR_N"/>
    <property type="match status" value="1"/>
</dbReference>
<organism evidence="6 7">
    <name type="scientific">Cryptosporangium phraense</name>
    <dbReference type="NCBI Taxonomy" id="2593070"/>
    <lineage>
        <taxon>Bacteria</taxon>
        <taxon>Bacillati</taxon>
        <taxon>Actinomycetota</taxon>
        <taxon>Actinomycetes</taxon>
        <taxon>Cryptosporangiales</taxon>
        <taxon>Cryptosporangiaceae</taxon>
        <taxon>Cryptosporangium</taxon>
    </lineage>
</organism>
<dbReference type="GO" id="GO:0003700">
    <property type="term" value="F:DNA-binding transcription factor activity"/>
    <property type="evidence" value="ECO:0007669"/>
    <property type="project" value="TreeGrafter"/>
</dbReference>
<dbReference type="EMBL" id="VIRS01000040">
    <property type="protein sequence ID" value="TQS40486.1"/>
    <property type="molecule type" value="Genomic_DNA"/>
</dbReference>
<reference evidence="6 7" key="1">
    <citation type="submission" date="2019-07" db="EMBL/GenBank/DDBJ databases">
        <title>Cryptosporangium phraense sp. nov., isolated from plant litter.</title>
        <authorList>
            <person name="Suriyachadkun C."/>
        </authorList>
    </citation>
    <scope>NUCLEOTIDE SEQUENCE [LARGE SCALE GENOMIC DNA]</scope>
    <source>
        <strain evidence="6 7">A-T 5661</strain>
    </source>
</reference>
<name>A0A545AGM7_9ACTN</name>
<feature type="DNA-binding region" description="H-T-H motif" evidence="4">
    <location>
        <begin position="40"/>
        <end position="59"/>
    </location>
</feature>
<sequence length="210" mass="22859">MMSSMQRGRRRPRVSGDERESAILATAERLLGERPYAEISTDDLARGAGISRPTFYFYFASKDAVLLALLDRVSVEAHAGATEALELSRSDDPRVLWRAAIRTFYETFSAHRPVALAAAQARVTSPEVSALWAGIVEGWVGRTQLAIESERARGAAPAGLPARDLAIALTSMNERVSYGTFGGFEPAITGPHVVDVLLDVWLAAIYRGRL</sequence>
<feature type="domain" description="HTH tetR-type" evidence="5">
    <location>
        <begin position="17"/>
        <end position="77"/>
    </location>
</feature>
<evidence type="ECO:0000256" key="1">
    <source>
        <dbReference type="ARBA" id="ARBA00023015"/>
    </source>
</evidence>
<dbReference type="OrthoDB" id="5242520at2"/>
<dbReference type="PANTHER" id="PTHR30055:SF184">
    <property type="entry name" value="HTH-TYPE TRANSCRIPTIONAL REGULATOR ETHR"/>
    <property type="match status" value="1"/>
</dbReference>
<dbReference type="Proteomes" id="UP000317982">
    <property type="component" value="Unassembled WGS sequence"/>
</dbReference>
<protein>
    <submittedName>
        <fullName evidence="6">TetR/AcrR family transcriptional regulator</fullName>
    </submittedName>
</protein>
<dbReference type="SUPFAM" id="SSF48498">
    <property type="entry name" value="Tetracyclin repressor-like, C-terminal domain"/>
    <property type="match status" value="1"/>
</dbReference>
<gene>
    <name evidence="6" type="ORF">FL583_34675</name>
</gene>
<dbReference type="PROSITE" id="PS50977">
    <property type="entry name" value="HTH_TETR_2"/>
    <property type="match status" value="1"/>
</dbReference>
<evidence type="ECO:0000256" key="3">
    <source>
        <dbReference type="ARBA" id="ARBA00023163"/>
    </source>
</evidence>
<dbReference type="SUPFAM" id="SSF46689">
    <property type="entry name" value="Homeodomain-like"/>
    <property type="match status" value="1"/>
</dbReference>
<proteinExistence type="predicted"/>
<keyword evidence="2 4" id="KW-0238">DNA-binding</keyword>
<dbReference type="PRINTS" id="PR00455">
    <property type="entry name" value="HTHTETR"/>
</dbReference>
<dbReference type="RefSeq" id="WP_142709118.1">
    <property type="nucleotide sequence ID" value="NZ_VIRS01000040.1"/>
</dbReference>
<dbReference type="InterPro" id="IPR049397">
    <property type="entry name" value="EthR_C"/>
</dbReference>
<keyword evidence="1" id="KW-0805">Transcription regulation</keyword>
<dbReference type="InParanoid" id="A0A545AGM7"/>
<evidence type="ECO:0000313" key="7">
    <source>
        <dbReference type="Proteomes" id="UP000317982"/>
    </source>
</evidence>
<comment type="caution">
    <text evidence="6">The sequence shown here is derived from an EMBL/GenBank/DDBJ whole genome shotgun (WGS) entry which is preliminary data.</text>
</comment>
<evidence type="ECO:0000256" key="2">
    <source>
        <dbReference type="ARBA" id="ARBA00023125"/>
    </source>
</evidence>
<dbReference type="Gene3D" id="1.10.10.60">
    <property type="entry name" value="Homeodomain-like"/>
    <property type="match status" value="1"/>
</dbReference>
<keyword evidence="3" id="KW-0804">Transcription</keyword>
<evidence type="ECO:0000313" key="6">
    <source>
        <dbReference type="EMBL" id="TQS40486.1"/>
    </source>
</evidence>